<sequence>MTTRRRALRRLRAGLAFLTVTQFGVGCWALLWPRSFFDVPFVGMRMPYNAHLMMDYGAMSLATTMMLGRVS</sequence>
<evidence type="ECO:0000256" key="1">
    <source>
        <dbReference type="SAM" id="Phobius"/>
    </source>
</evidence>
<dbReference type="PROSITE" id="PS51257">
    <property type="entry name" value="PROKAR_LIPOPROTEIN"/>
    <property type="match status" value="1"/>
</dbReference>
<name>A0ABV5SG52_9ACTN</name>
<accession>A0ABV5SG52</accession>
<reference evidence="2 3" key="1">
    <citation type="submission" date="2024-09" db="EMBL/GenBank/DDBJ databases">
        <authorList>
            <person name="Sun Q."/>
            <person name="Mori K."/>
        </authorList>
    </citation>
    <scope>NUCLEOTIDE SEQUENCE [LARGE SCALE GENOMIC DNA]</scope>
    <source>
        <strain evidence="2 3">JCM 3143</strain>
    </source>
</reference>
<dbReference type="RefSeq" id="WP_344987416.1">
    <property type="nucleotide sequence ID" value="NZ_BAAAXV010000001.1"/>
</dbReference>
<keyword evidence="1" id="KW-0472">Membrane</keyword>
<comment type="caution">
    <text evidence="2">The sequence shown here is derived from an EMBL/GenBank/DDBJ whole genome shotgun (WGS) entry which is preliminary data.</text>
</comment>
<feature type="transmembrane region" description="Helical" evidence="1">
    <location>
        <begin position="52"/>
        <end position="70"/>
    </location>
</feature>
<protein>
    <recommendedName>
        <fullName evidence="4">Lipoprotein</fullName>
    </recommendedName>
</protein>
<proteinExistence type="predicted"/>
<evidence type="ECO:0000313" key="2">
    <source>
        <dbReference type="EMBL" id="MFB9629396.1"/>
    </source>
</evidence>
<evidence type="ECO:0008006" key="4">
    <source>
        <dbReference type="Google" id="ProtNLM"/>
    </source>
</evidence>
<evidence type="ECO:0000313" key="3">
    <source>
        <dbReference type="Proteomes" id="UP001589532"/>
    </source>
</evidence>
<keyword evidence="1" id="KW-0812">Transmembrane</keyword>
<dbReference type="EMBL" id="JBHMBW010000056">
    <property type="protein sequence ID" value="MFB9629396.1"/>
    <property type="molecule type" value="Genomic_DNA"/>
</dbReference>
<organism evidence="2 3">
    <name type="scientific">Nonomuraea helvata</name>
    <dbReference type="NCBI Taxonomy" id="37484"/>
    <lineage>
        <taxon>Bacteria</taxon>
        <taxon>Bacillati</taxon>
        <taxon>Actinomycetota</taxon>
        <taxon>Actinomycetes</taxon>
        <taxon>Streptosporangiales</taxon>
        <taxon>Streptosporangiaceae</taxon>
        <taxon>Nonomuraea</taxon>
    </lineage>
</organism>
<keyword evidence="1" id="KW-1133">Transmembrane helix</keyword>
<feature type="transmembrane region" description="Helical" evidence="1">
    <location>
        <begin position="12"/>
        <end position="32"/>
    </location>
</feature>
<gene>
    <name evidence="2" type="ORF">ACFFSA_40520</name>
</gene>
<dbReference type="Proteomes" id="UP001589532">
    <property type="component" value="Unassembled WGS sequence"/>
</dbReference>
<keyword evidence="3" id="KW-1185">Reference proteome</keyword>